<dbReference type="OrthoDB" id="789121at2"/>
<dbReference type="GO" id="GO:0004519">
    <property type="term" value="F:endonuclease activity"/>
    <property type="evidence" value="ECO:0007669"/>
    <property type="project" value="UniProtKB-KW"/>
</dbReference>
<evidence type="ECO:0000313" key="3">
    <source>
        <dbReference type="Proteomes" id="UP000322918"/>
    </source>
</evidence>
<evidence type="ECO:0000259" key="1">
    <source>
        <dbReference type="Pfam" id="PF04471"/>
    </source>
</evidence>
<dbReference type="GO" id="GO:0003677">
    <property type="term" value="F:DNA binding"/>
    <property type="evidence" value="ECO:0007669"/>
    <property type="project" value="InterPro"/>
</dbReference>
<dbReference type="RefSeq" id="WP_141814733.1">
    <property type="nucleotide sequence ID" value="NZ_VFPL01000001.1"/>
</dbReference>
<dbReference type="EMBL" id="VWNE01000005">
    <property type="protein sequence ID" value="KAA8485389.1"/>
    <property type="molecule type" value="Genomic_DNA"/>
</dbReference>
<keyword evidence="3" id="KW-1185">Reference proteome</keyword>
<dbReference type="InterPro" id="IPR011335">
    <property type="entry name" value="Restrct_endonuc-II-like"/>
</dbReference>
<proteinExistence type="predicted"/>
<evidence type="ECO:0000313" key="2">
    <source>
        <dbReference type="EMBL" id="KAA8485389.1"/>
    </source>
</evidence>
<dbReference type="GO" id="GO:0009307">
    <property type="term" value="P:DNA restriction-modification system"/>
    <property type="evidence" value="ECO:0007669"/>
    <property type="project" value="InterPro"/>
</dbReference>
<sequence length="298" mass="35112">MNFEESDINFDRIDWRQFEELCFDLLMKYQYHDMIWHQGSADGGRDIEGLSTVVNPLLGSYTEKWFFECKFYTGGVPMNELVNKIGWATAHCVKHFVLITNTHPTKDTWDYLNKTQEIASFKIHVIDGKKIKLMLLAFPDLIVKYFADDTVAWVKNLVRQWLFQKALPEVKTLARLAEIVDPAKLAKEELVFLMMAYQSSDYDEDDLPIDFEPFDFDFLWPEIVKYENEKYPISLNDVFLYQDRDWLHLRLMSSTIEQLDEFAFAMQHEIDDVGHIQITLRRTGKQFAVKIAINKPQP</sequence>
<keyword evidence="2" id="KW-0540">Nuclease</keyword>
<feature type="domain" description="Restriction endonuclease type IV Mrr" evidence="1">
    <location>
        <begin position="11"/>
        <end position="132"/>
    </location>
</feature>
<name>A0A5M9HFX9_9SPHI</name>
<dbReference type="Gene3D" id="3.40.1350.10">
    <property type="match status" value="1"/>
</dbReference>
<dbReference type="InterPro" id="IPR011856">
    <property type="entry name" value="tRNA_endonuc-like_dom_sf"/>
</dbReference>
<gene>
    <name evidence="2" type="ORF">F1649_04535</name>
</gene>
<reference evidence="2 3" key="1">
    <citation type="submission" date="2019-09" db="EMBL/GenBank/DDBJ databases">
        <title>Pararcticibacter amylolyticus gen. nov., sp. nov., isolated from a rottenly hemp rope, and reclassification of Pedobacter tournemirensis as Pararcticibacter tournemirensis comb. nov.</title>
        <authorList>
            <person name="Cai Y."/>
        </authorList>
    </citation>
    <scope>NUCLEOTIDE SEQUENCE [LARGE SCALE GENOMIC DNA]</scope>
    <source>
        <strain evidence="2 3">TF5-37.2-LB10</strain>
    </source>
</reference>
<dbReference type="SUPFAM" id="SSF52980">
    <property type="entry name" value="Restriction endonuclease-like"/>
    <property type="match status" value="1"/>
</dbReference>
<organism evidence="2 3">
    <name type="scientific">Arcticibacter tournemirensis</name>
    <dbReference type="NCBI Taxonomy" id="699437"/>
    <lineage>
        <taxon>Bacteria</taxon>
        <taxon>Pseudomonadati</taxon>
        <taxon>Bacteroidota</taxon>
        <taxon>Sphingobacteriia</taxon>
        <taxon>Sphingobacteriales</taxon>
        <taxon>Sphingobacteriaceae</taxon>
        <taxon>Arcticibacter</taxon>
    </lineage>
</organism>
<comment type="caution">
    <text evidence="2">The sequence shown here is derived from an EMBL/GenBank/DDBJ whole genome shotgun (WGS) entry which is preliminary data.</text>
</comment>
<keyword evidence="2" id="KW-0378">Hydrolase</keyword>
<dbReference type="Pfam" id="PF04471">
    <property type="entry name" value="Mrr_cat"/>
    <property type="match status" value="1"/>
</dbReference>
<keyword evidence="2" id="KW-0255">Endonuclease</keyword>
<dbReference type="InterPro" id="IPR007560">
    <property type="entry name" value="Restrct_endonuc_IV_Mrr"/>
</dbReference>
<dbReference type="Proteomes" id="UP000322918">
    <property type="component" value="Unassembled WGS sequence"/>
</dbReference>
<protein>
    <submittedName>
        <fullName evidence="2">Restriction endonuclease</fullName>
    </submittedName>
</protein>
<dbReference type="AlphaFoldDB" id="A0A5M9HFX9"/>
<accession>A0A5M9HFX9</accession>